<dbReference type="EMBL" id="PYSW02000046">
    <property type="protein sequence ID" value="KAG2374390.1"/>
    <property type="molecule type" value="Genomic_DNA"/>
</dbReference>
<feature type="compositionally biased region" description="Low complexity" evidence="1">
    <location>
        <begin position="86"/>
        <end position="97"/>
    </location>
</feature>
<feature type="region of interest" description="Disordered" evidence="1">
    <location>
        <begin position="69"/>
        <end position="97"/>
    </location>
</feature>
<keyword evidence="3" id="KW-1185">Reference proteome</keyword>
<dbReference type="AlphaFoldDB" id="A0AA88KD36"/>
<comment type="caution">
    <text evidence="2">The sequence shown here is derived from an EMBL/GenBank/DDBJ whole genome shotgun (WGS) entry which is preliminary data.</text>
</comment>
<evidence type="ECO:0000313" key="3">
    <source>
        <dbReference type="Proteomes" id="UP000816034"/>
    </source>
</evidence>
<accession>A0AA88KD36</accession>
<evidence type="ECO:0000256" key="1">
    <source>
        <dbReference type="SAM" id="MobiDB-lite"/>
    </source>
</evidence>
<feature type="compositionally biased region" description="Low complexity" evidence="1">
    <location>
        <begin position="250"/>
        <end position="263"/>
    </location>
</feature>
<dbReference type="RefSeq" id="XP_044543564.1">
    <property type="nucleotide sequence ID" value="XM_044686562.1"/>
</dbReference>
<feature type="region of interest" description="Disordered" evidence="1">
    <location>
        <begin position="377"/>
        <end position="443"/>
    </location>
</feature>
<gene>
    <name evidence="2" type="ORF">C9374_010960</name>
</gene>
<dbReference type="Proteomes" id="UP000816034">
    <property type="component" value="Unassembled WGS sequence"/>
</dbReference>
<dbReference type="GeneID" id="68103414"/>
<evidence type="ECO:0000313" key="2">
    <source>
        <dbReference type="EMBL" id="KAG2374390.1"/>
    </source>
</evidence>
<feature type="compositionally biased region" description="Acidic residues" evidence="1">
    <location>
        <begin position="388"/>
        <end position="403"/>
    </location>
</feature>
<feature type="compositionally biased region" description="Low complexity" evidence="1">
    <location>
        <begin position="136"/>
        <end position="145"/>
    </location>
</feature>
<name>A0AA88KD36_NAELO</name>
<organism evidence="2 3">
    <name type="scientific">Naegleria lovaniensis</name>
    <name type="common">Amoeba</name>
    <dbReference type="NCBI Taxonomy" id="51637"/>
    <lineage>
        <taxon>Eukaryota</taxon>
        <taxon>Discoba</taxon>
        <taxon>Heterolobosea</taxon>
        <taxon>Tetramitia</taxon>
        <taxon>Eutetramitia</taxon>
        <taxon>Vahlkampfiidae</taxon>
        <taxon>Naegleria</taxon>
    </lineage>
</organism>
<protein>
    <submittedName>
        <fullName evidence="2">Uncharacterized protein</fullName>
    </submittedName>
</protein>
<sequence length="443" mass="50138">MQQHQDPFEENFQVDNTHPRNEGAPLRNSSDEDDETLKLRTTSNAYTTLHSHLNPTQENRIQKVVAQHHHNHHPLNHPSHLHHSTLKGTTSSTSTTWSSLIGTPKKLERSFATTTTVCLNYSDNFILNDLCSEQTNNNNNQQQQQLSTNKALPPHTREAFDDEEKKEHKEVLPIPLTTKVRPPTIRPPKTGFARVQQQTEPELQHQPPNFLNDYAQQRKKFLLARNEVSTENLELLSSSPPETPLGAFTSSDSSLSLNSPNSPLHHHNDRKYTLLDRTTAMYLRKRDLVMIVVDDEELGITGSAFVDPYLHGKIGNVLTINEDEAKNSASIASMQSVDMNVPLVKFKHRKKVWVPKFCLCLQTEVLRKRMQKEPSHIPDLFNSKYDSGDEDDANSSSGYDDDNGYVFLQTTSNKSQEQSTGIKTTQTNPCGQQLESSPFMKVG</sequence>
<feature type="compositionally biased region" description="Polar residues" evidence="1">
    <location>
        <begin position="408"/>
        <end position="436"/>
    </location>
</feature>
<reference evidence="2 3" key="1">
    <citation type="journal article" date="2018" name="BMC Genomics">
        <title>The genome of Naegleria lovaniensis, the basis for a comparative approach to unravel pathogenicity factors of the human pathogenic amoeba N. fowleri.</title>
        <authorList>
            <person name="Liechti N."/>
            <person name="Schurch N."/>
            <person name="Bruggmann R."/>
            <person name="Wittwer M."/>
        </authorList>
    </citation>
    <scope>NUCLEOTIDE SEQUENCE [LARGE SCALE GENOMIC DNA]</scope>
    <source>
        <strain evidence="2 3">ATCC 30569</strain>
    </source>
</reference>
<feature type="compositionally biased region" description="Basic residues" evidence="1">
    <location>
        <begin position="69"/>
        <end position="85"/>
    </location>
</feature>
<feature type="region of interest" description="Disordered" evidence="1">
    <location>
        <begin position="234"/>
        <end position="268"/>
    </location>
</feature>
<feature type="region of interest" description="Disordered" evidence="1">
    <location>
        <begin position="136"/>
        <end position="168"/>
    </location>
</feature>
<proteinExistence type="predicted"/>
<feature type="compositionally biased region" description="Basic and acidic residues" evidence="1">
    <location>
        <begin position="155"/>
        <end position="168"/>
    </location>
</feature>
<feature type="region of interest" description="Disordered" evidence="1">
    <location>
        <begin position="1"/>
        <end position="36"/>
    </location>
</feature>